<protein>
    <submittedName>
        <fullName evidence="3">Polygalacturonase</fullName>
    </submittedName>
</protein>
<dbReference type="EMBL" id="QJKJ01004968">
    <property type="protein sequence ID" value="RDX92026.1"/>
    <property type="molecule type" value="Genomic_DNA"/>
</dbReference>
<reference evidence="3" key="1">
    <citation type="submission" date="2018-05" db="EMBL/GenBank/DDBJ databases">
        <title>Draft genome of Mucuna pruriens seed.</title>
        <authorList>
            <person name="Nnadi N.E."/>
            <person name="Vos R."/>
            <person name="Hasami M.H."/>
            <person name="Devisetty U.K."/>
            <person name="Aguiy J.C."/>
        </authorList>
    </citation>
    <scope>NUCLEOTIDE SEQUENCE [LARGE SCALE GENOMIC DNA]</scope>
    <source>
        <strain evidence="3">JCA_2017</strain>
    </source>
</reference>
<keyword evidence="4" id="KW-1185">Reference proteome</keyword>
<dbReference type="InterPro" id="IPR012334">
    <property type="entry name" value="Pectin_lyas_fold"/>
</dbReference>
<evidence type="ECO:0000313" key="4">
    <source>
        <dbReference type="Proteomes" id="UP000257109"/>
    </source>
</evidence>
<dbReference type="PANTHER" id="PTHR35739">
    <property type="entry name" value="OS01G0861700 PROTEIN"/>
    <property type="match status" value="1"/>
</dbReference>
<dbReference type="Gene3D" id="2.160.20.10">
    <property type="entry name" value="Single-stranded right-handed beta-helix, Pectin lyase-like"/>
    <property type="match status" value="1"/>
</dbReference>
<accession>A0A371GND1</accession>
<name>A0A371GND1_MUCPR</name>
<organism evidence="3 4">
    <name type="scientific">Mucuna pruriens</name>
    <name type="common">Velvet bean</name>
    <name type="synonym">Dolichos pruriens</name>
    <dbReference type="NCBI Taxonomy" id="157652"/>
    <lineage>
        <taxon>Eukaryota</taxon>
        <taxon>Viridiplantae</taxon>
        <taxon>Streptophyta</taxon>
        <taxon>Embryophyta</taxon>
        <taxon>Tracheophyta</taxon>
        <taxon>Spermatophyta</taxon>
        <taxon>Magnoliopsida</taxon>
        <taxon>eudicotyledons</taxon>
        <taxon>Gunneridae</taxon>
        <taxon>Pentapetalae</taxon>
        <taxon>rosids</taxon>
        <taxon>fabids</taxon>
        <taxon>Fabales</taxon>
        <taxon>Fabaceae</taxon>
        <taxon>Papilionoideae</taxon>
        <taxon>50 kb inversion clade</taxon>
        <taxon>NPAAA clade</taxon>
        <taxon>indigoferoid/millettioid clade</taxon>
        <taxon>Phaseoleae</taxon>
        <taxon>Mucuna</taxon>
    </lineage>
</organism>
<dbReference type="Proteomes" id="UP000257109">
    <property type="component" value="Unassembled WGS sequence"/>
</dbReference>
<dbReference type="InterPro" id="IPR011050">
    <property type="entry name" value="Pectin_lyase_fold/virulence"/>
</dbReference>
<dbReference type="PANTHER" id="PTHR35739:SF1">
    <property type="entry name" value="OS01G0861700 PROTEIN"/>
    <property type="match status" value="1"/>
</dbReference>
<dbReference type="OrthoDB" id="187139at2759"/>
<keyword evidence="2" id="KW-0964">Secreted</keyword>
<gene>
    <name evidence="3" type="ORF">CR513_25901</name>
</gene>
<comment type="caution">
    <text evidence="3">The sequence shown here is derived from an EMBL/GenBank/DDBJ whole genome shotgun (WGS) entry which is preliminary data.</text>
</comment>
<keyword evidence="2" id="KW-0134">Cell wall</keyword>
<dbReference type="AlphaFoldDB" id="A0A371GND1"/>
<dbReference type="STRING" id="157652.A0A371GND1"/>
<dbReference type="SUPFAM" id="SSF51126">
    <property type="entry name" value="Pectin lyase-like"/>
    <property type="match status" value="1"/>
</dbReference>
<evidence type="ECO:0000256" key="2">
    <source>
        <dbReference type="ARBA" id="ARBA00022512"/>
    </source>
</evidence>
<sequence length="200" mass="23009">MSDFIFLQYKMCSQYLAQVDLLKGQCKQHFTEEEVELLPLMEALELSKEQEVSALKQCFEVMQGTHGLSPRDAMKYLDLINKCRDKEKMKLNKFGAVGDEVILNTKSFQNAIFYLNSFADKGGAKLFVPVNRWLIGSFDLISHLTFWLDKDVWSIFVNNCHAMQGLIDEFNRGSHFKFNLLEFSILDNSSCILQCGIKPL</sequence>
<comment type="subcellular location">
    <subcellularLocation>
        <location evidence="1">Secreted</location>
        <location evidence="1">Cell wall</location>
    </subcellularLocation>
</comment>
<evidence type="ECO:0000313" key="3">
    <source>
        <dbReference type="EMBL" id="RDX92026.1"/>
    </source>
</evidence>
<evidence type="ECO:0000256" key="1">
    <source>
        <dbReference type="ARBA" id="ARBA00004191"/>
    </source>
</evidence>
<feature type="non-terminal residue" evidence="3">
    <location>
        <position position="1"/>
    </location>
</feature>
<proteinExistence type="predicted"/>